<evidence type="ECO:0000313" key="2">
    <source>
        <dbReference type="EMBL" id="BBH86759.1"/>
    </source>
</evidence>
<accession>A0A455SIJ0</accession>
<organism evidence="2">
    <name type="scientific">Thermosporothrix sp. COM3</name>
    <dbReference type="NCBI Taxonomy" id="2490863"/>
    <lineage>
        <taxon>Bacteria</taxon>
        <taxon>Bacillati</taxon>
        <taxon>Chloroflexota</taxon>
        <taxon>Ktedonobacteria</taxon>
        <taxon>Ktedonobacterales</taxon>
        <taxon>Thermosporotrichaceae</taxon>
        <taxon>Thermosporothrix</taxon>
    </lineage>
</organism>
<feature type="signal peptide" evidence="1">
    <location>
        <begin position="1"/>
        <end position="20"/>
    </location>
</feature>
<dbReference type="AlphaFoldDB" id="A0A455SIJ0"/>
<gene>
    <name evidence="2" type="ORF">KTC_15100</name>
</gene>
<proteinExistence type="predicted"/>
<protein>
    <submittedName>
        <fullName evidence="2">Uncharacterized protein</fullName>
    </submittedName>
</protein>
<keyword evidence="1" id="KW-0732">Signal</keyword>
<sequence length="155" mass="17508">MRKKMLFHSILLGALLTAFAIFGNLPARSATINTVIQHENTPAIKPQRDAVPAFTLRQVTEYLKTQPEGQDPRYTLKRTLFVSPDRLNAIFHNAFFDNNTRSTSKLYCYIEFQTDKPINALISVSPDVKQVPQLTRTFFVFDAETGNLIARGGFA</sequence>
<feature type="chain" id="PRO_5019733856" evidence="1">
    <location>
        <begin position="21"/>
        <end position="155"/>
    </location>
</feature>
<dbReference type="EMBL" id="AP019376">
    <property type="protein sequence ID" value="BBH86759.1"/>
    <property type="molecule type" value="Genomic_DNA"/>
</dbReference>
<name>A0A455SIJ0_9CHLR</name>
<reference evidence="2" key="1">
    <citation type="submission" date="2018-12" db="EMBL/GenBank/DDBJ databases">
        <title>Novel natural products biosynthetic potential of the class Ktedonobacteria.</title>
        <authorList>
            <person name="Zheng Y."/>
            <person name="Saitou A."/>
            <person name="Wang C.M."/>
            <person name="Toyoda A."/>
            <person name="Minakuchi Y."/>
            <person name="Sekiguchi Y."/>
            <person name="Ueda K."/>
            <person name="Takano H."/>
            <person name="Sakai Y."/>
            <person name="Yokota A."/>
            <person name="Yabe S."/>
        </authorList>
    </citation>
    <scope>NUCLEOTIDE SEQUENCE</scope>
    <source>
        <strain evidence="2">COM3</strain>
    </source>
</reference>
<evidence type="ECO:0000256" key="1">
    <source>
        <dbReference type="SAM" id="SignalP"/>
    </source>
</evidence>